<name>X0RUW7_9ZZZZ</name>
<reference evidence="1" key="1">
    <citation type="journal article" date="2014" name="Front. Microbiol.">
        <title>High frequency of phylogenetically diverse reductive dehalogenase-homologous genes in deep subseafloor sedimentary metagenomes.</title>
        <authorList>
            <person name="Kawai M."/>
            <person name="Futagami T."/>
            <person name="Toyoda A."/>
            <person name="Takaki Y."/>
            <person name="Nishi S."/>
            <person name="Hori S."/>
            <person name="Arai W."/>
            <person name="Tsubouchi T."/>
            <person name="Morono Y."/>
            <person name="Uchiyama I."/>
            <person name="Ito T."/>
            <person name="Fujiyama A."/>
            <person name="Inagaki F."/>
            <person name="Takami H."/>
        </authorList>
    </citation>
    <scope>NUCLEOTIDE SEQUENCE</scope>
    <source>
        <strain evidence="1">Expedition CK06-06</strain>
    </source>
</reference>
<comment type="caution">
    <text evidence="1">The sequence shown here is derived from an EMBL/GenBank/DDBJ whole genome shotgun (WGS) entry which is preliminary data.</text>
</comment>
<organism evidence="1">
    <name type="scientific">marine sediment metagenome</name>
    <dbReference type="NCBI Taxonomy" id="412755"/>
    <lineage>
        <taxon>unclassified sequences</taxon>
        <taxon>metagenomes</taxon>
        <taxon>ecological metagenomes</taxon>
    </lineage>
</organism>
<sequence length="31" mass="3798">IKIFEFSLLYEIRRVRIATAIRFYIFNAEFG</sequence>
<feature type="non-terminal residue" evidence="1">
    <location>
        <position position="1"/>
    </location>
</feature>
<protein>
    <submittedName>
        <fullName evidence="1">Uncharacterized protein</fullName>
    </submittedName>
</protein>
<proteinExistence type="predicted"/>
<dbReference type="AlphaFoldDB" id="X0RUW7"/>
<dbReference type="EMBL" id="BARS01006278">
    <property type="protein sequence ID" value="GAF67527.1"/>
    <property type="molecule type" value="Genomic_DNA"/>
</dbReference>
<evidence type="ECO:0000313" key="1">
    <source>
        <dbReference type="EMBL" id="GAF67527.1"/>
    </source>
</evidence>
<gene>
    <name evidence="1" type="ORF">S01H1_12257</name>
</gene>
<accession>X0RUW7</accession>